<gene>
    <name evidence="1" type="ORF">LCGC14_1016840</name>
</gene>
<sequence length="47" mass="5399">MKLTKIIENSFFIHTKNCEAGLTIKFLSEYPSPIWKQFPSVERGPDG</sequence>
<name>A0A0F9QGU5_9ZZZZ</name>
<proteinExistence type="predicted"/>
<reference evidence="1" key="1">
    <citation type="journal article" date="2015" name="Nature">
        <title>Complex archaea that bridge the gap between prokaryotes and eukaryotes.</title>
        <authorList>
            <person name="Spang A."/>
            <person name="Saw J.H."/>
            <person name="Jorgensen S.L."/>
            <person name="Zaremba-Niedzwiedzka K."/>
            <person name="Martijn J."/>
            <person name="Lind A.E."/>
            <person name="van Eijk R."/>
            <person name="Schleper C."/>
            <person name="Guy L."/>
            <person name="Ettema T.J."/>
        </authorList>
    </citation>
    <scope>NUCLEOTIDE SEQUENCE</scope>
</reference>
<accession>A0A0F9QGU5</accession>
<evidence type="ECO:0000313" key="1">
    <source>
        <dbReference type="EMBL" id="KKN12401.1"/>
    </source>
</evidence>
<dbReference type="AlphaFoldDB" id="A0A0F9QGU5"/>
<protein>
    <submittedName>
        <fullName evidence="1">Uncharacterized protein</fullName>
    </submittedName>
</protein>
<dbReference type="EMBL" id="LAZR01004036">
    <property type="protein sequence ID" value="KKN12401.1"/>
    <property type="molecule type" value="Genomic_DNA"/>
</dbReference>
<organism evidence="1">
    <name type="scientific">marine sediment metagenome</name>
    <dbReference type="NCBI Taxonomy" id="412755"/>
    <lineage>
        <taxon>unclassified sequences</taxon>
        <taxon>metagenomes</taxon>
        <taxon>ecological metagenomes</taxon>
    </lineage>
</organism>
<comment type="caution">
    <text evidence="1">The sequence shown here is derived from an EMBL/GenBank/DDBJ whole genome shotgun (WGS) entry which is preliminary data.</text>
</comment>